<protein>
    <submittedName>
        <fullName evidence="1">DUF3226 domain-containing protein</fullName>
    </submittedName>
</protein>
<reference evidence="2" key="1">
    <citation type="journal article" date="2024" name="Algal Res.">
        <title>Biochemical, toxicological and genomic investigation of a high-biomass producing Limnothrix strain isolated from Italian shallow drinking water reservoir.</title>
        <authorList>
            <person name="Simonazzi M."/>
            <person name="Shishido T.K."/>
            <person name="Delbaje E."/>
            <person name="Wahlsten M."/>
            <person name="Fewer D.P."/>
            <person name="Sivonen K."/>
            <person name="Pezzolesi L."/>
            <person name="Pistocchi R."/>
        </authorList>
    </citation>
    <scope>NUCLEOTIDE SEQUENCE [LARGE SCALE GENOMIC DNA]</scope>
    <source>
        <strain evidence="2">LRLZ20PSL1</strain>
    </source>
</reference>
<dbReference type="Pfam" id="PF11536">
    <property type="entry name" value="DUF3226"/>
    <property type="match status" value="1"/>
</dbReference>
<dbReference type="Proteomes" id="UP001604335">
    <property type="component" value="Unassembled WGS sequence"/>
</dbReference>
<accession>A0ABW7CA94</accession>
<proteinExistence type="predicted"/>
<dbReference type="InterPro" id="IPR024508">
    <property type="entry name" value="DUF3226"/>
</dbReference>
<keyword evidence="2" id="KW-1185">Reference proteome</keyword>
<dbReference type="EMBL" id="JAZAQF010000059">
    <property type="protein sequence ID" value="MFG3818084.1"/>
    <property type="molecule type" value="Genomic_DNA"/>
</dbReference>
<dbReference type="RefSeq" id="WP_393012999.1">
    <property type="nucleotide sequence ID" value="NZ_JAZAQF010000059.1"/>
</dbReference>
<sequence length="229" mass="26312">MKSDRNRKRFLFVEGSSDKNITSEILDIYLPHWQIVSRRKKSKNPIKDPRIDIIDARGINNITSERLATAASDSNLHSLGIVIDADTNAQSRWDGICQTCKAVDELDHIPFPKQIPNQGFVEKIDNDKKFGIWVIPDNHSPGMTETLLSQLIPNDREDLWIHVQTSVSQAKQLGATFDDKHLDKAHIYTWLAWHHKPGAWLKTGERAVFNFDHPQVHAFVDWLKTLYDL</sequence>
<gene>
    <name evidence="1" type="ORF">VPK24_10595</name>
</gene>
<comment type="caution">
    <text evidence="1">The sequence shown here is derived from an EMBL/GenBank/DDBJ whole genome shotgun (WGS) entry which is preliminary data.</text>
</comment>
<evidence type="ECO:0000313" key="2">
    <source>
        <dbReference type="Proteomes" id="UP001604335"/>
    </source>
</evidence>
<name>A0ABW7CA94_9CYAN</name>
<organism evidence="1 2">
    <name type="scientific">Limnothrix redekei LRLZ20PSL1</name>
    <dbReference type="NCBI Taxonomy" id="3112953"/>
    <lineage>
        <taxon>Bacteria</taxon>
        <taxon>Bacillati</taxon>
        <taxon>Cyanobacteriota</taxon>
        <taxon>Cyanophyceae</taxon>
        <taxon>Pseudanabaenales</taxon>
        <taxon>Pseudanabaenaceae</taxon>
        <taxon>Limnothrix</taxon>
    </lineage>
</organism>
<evidence type="ECO:0000313" key="1">
    <source>
        <dbReference type="EMBL" id="MFG3818084.1"/>
    </source>
</evidence>